<gene>
    <name evidence="3" type="ORF">HZU75_03455</name>
</gene>
<dbReference type="InterPro" id="IPR036680">
    <property type="entry name" value="SPOR-like_sf"/>
</dbReference>
<dbReference type="Proteomes" id="UP000510822">
    <property type="component" value="Chromosome"/>
</dbReference>
<dbReference type="RefSeq" id="WP_180307799.1">
    <property type="nucleotide sequence ID" value="NZ_CP058952.1"/>
</dbReference>
<dbReference type="KEGG" id="cfon:HZU75_03455"/>
<name>A0A7D5V8F3_9NEIS</name>
<dbReference type="PROSITE" id="PS51724">
    <property type="entry name" value="SPOR"/>
    <property type="match status" value="1"/>
</dbReference>
<dbReference type="EMBL" id="CP058952">
    <property type="protein sequence ID" value="QLI80659.1"/>
    <property type="molecule type" value="Genomic_DNA"/>
</dbReference>
<dbReference type="SUPFAM" id="SSF110997">
    <property type="entry name" value="Sporulation related repeat"/>
    <property type="match status" value="1"/>
</dbReference>
<dbReference type="Pfam" id="PF05036">
    <property type="entry name" value="SPOR"/>
    <property type="match status" value="1"/>
</dbReference>
<dbReference type="Gene3D" id="3.30.70.1070">
    <property type="entry name" value="Sporulation related repeat"/>
    <property type="match status" value="1"/>
</dbReference>
<evidence type="ECO:0000259" key="2">
    <source>
        <dbReference type="PROSITE" id="PS51724"/>
    </source>
</evidence>
<feature type="domain" description="SPOR" evidence="2">
    <location>
        <begin position="126"/>
        <end position="204"/>
    </location>
</feature>
<dbReference type="AlphaFoldDB" id="A0A7D5V8F3"/>
<protein>
    <submittedName>
        <fullName evidence="3">SPOR domain-containing protein</fullName>
    </submittedName>
</protein>
<sequence>MKLIFALLLIANLLVFGWFKLDAAPMKVELQSREKNASAVKVVTGKLGASPEPTTAAEASPEPVASSAPPSSSPAMTSAPKASPTPSATVKVAGHCVRWTGITGEQIDAAREKLRTLGISATETSSGESSKVWVYMPPLDSLEAAKAKAAQLAEMGVTDYFVVNNGGRWQNAISLGIFSTREAGERHLAELQAKGVRSAVVRDRDDTLKQASFNAKNVSDQQLEKLNKLSLQFKGSVLRDLACAR</sequence>
<evidence type="ECO:0000313" key="4">
    <source>
        <dbReference type="Proteomes" id="UP000510822"/>
    </source>
</evidence>
<accession>A0A7D5V8F3</accession>
<proteinExistence type="predicted"/>
<evidence type="ECO:0000313" key="3">
    <source>
        <dbReference type="EMBL" id="QLI80659.1"/>
    </source>
</evidence>
<dbReference type="GO" id="GO:0042834">
    <property type="term" value="F:peptidoglycan binding"/>
    <property type="evidence" value="ECO:0007669"/>
    <property type="project" value="InterPro"/>
</dbReference>
<feature type="compositionally biased region" description="Low complexity" evidence="1">
    <location>
        <begin position="49"/>
        <end position="88"/>
    </location>
</feature>
<dbReference type="InterPro" id="IPR007730">
    <property type="entry name" value="SPOR-like_dom"/>
</dbReference>
<evidence type="ECO:0000256" key="1">
    <source>
        <dbReference type="SAM" id="MobiDB-lite"/>
    </source>
</evidence>
<keyword evidence="4" id="KW-1185">Reference proteome</keyword>
<feature type="region of interest" description="Disordered" evidence="1">
    <location>
        <begin position="48"/>
        <end position="88"/>
    </location>
</feature>
<reference evidence="3 4" key="1">
    <citation type="journal article" date="2016" name="Int. J. Syst. Evol. Microbiol.">
        <title>Chitinibacter fontanus sp. nov., isolated from a spring.</title>
        <authorList>
            <person name="Sheu S.Y."/>
            <person name="Li Y.S."/>
            <person name="Young C.C."/>
            <person name="Chen W.M."/>
        </authorList>
    </citation>
    <scope>NUCLEOTIDE SEQUENCE [LARGE SCALE GENOMIC DNA]</scope>
    <source>
        <strain evidence="3 4">STM-7</strain>
    </source>
</reference>
<organism evidence="3 4">
    <name type="scientific">Chitinibacter fontanus</name>
    <dbReference type="NCBI Taxonomy" id="1737446"/>
    <lineage>
        <taxon>Bacteria</taxon>
        <taxon>Pseudomonadati</taxon>
        <taxon>Pseudomonadota</taxon>
        <taxon>Betaproteobacteria</taxon>
        <taxon>Neisseriales</taxon>
        <taxon>Chitinibacteraceae</taxon>
        <taxon>Chitinibacter</taxon>
    </lineage>
</organism>